<sequence>MNYSIYQSYLEVIFLSQRAPIGVFDSGVGGLSVARDIRKLLPLEDIIYYADSAYCPYGDKDPQTIRQREKAIGEFLVSQGCKLIVVACNTASSAGLEYLRRFLKVPVVGMEPGVKPAVAATRNGKIGVLATCVTIAGDRFSSLVKRYAEETEVITQPCPGLVELIESGKLNAPETEEKLRTFLQPILDKKADTIVLGCTHYPFLRPMLESLAGPGVSVIDTGQAVAKQVSRVLSACNLAKNSGPLGTEQFYTSGNQTEVEEVIRTLWLRDNISVKTLPLNVK</sequence>
<dbReference type="AlphaFoldDB" id="A4J3X1"/>
<feature type="binding site" evidence="7">
    <location>
        <begin position="89"/>
        <end position="90"/>
    </location>
    <ligand>
        <name>substrate</name>
    </ligand>
</feature>
<dbReference type="GO" id="GO:0009252">
    <property type="term" value="P:peptidoglycan biosynthetic process"/>
    <property type="evidence" value="ECO:0007669"/>
    <property type="project" value="UniProtKB-UniRule"/>
</dbReference>
<comment type="function">
    <text evidence="7">Provides the (R)-glutamate required for cell wall biosynthesis.</text>
</comment>
<feature type="active site" description="Proton donor/acceptor" evidence="7">
    <location>
        <position position="88"/>
    </location>
</feature>
<evidence type="ECO:0000256" key="7">
    <source>
        <dbReference type="HAMAP-Rule" id="MF_00258"/>
    </source>
</evidence>
<dbReference type="PANTHER" id="PTHR21198:SF2">
    <property type="entry name" value="GLUTAMATE RACEMASE"/>
    <property type="match status" value="1"/>
</dbReference>
<evidence type="ECO:0000256" key="1">
    <source>
        <dbReference type="ARBA" id="ARBA00001602"/>
    </source>
</evidence>
<dbReference type="eggNOG" id="COG0796">
    <property type="taxonomic scope" value="Bacteria"/>
</dbReference>
<dbReference type="FunFam" id="3.40.50.1860:FF:000001">
    <property type="entry name" value="Glutamate racemase"/>
    <property type="match status" value="1"/>
</dbReference>
<dbReference type="GO" id="GO:0008881">
    <property type="term" value="F:glutamate racemase activity"/>
    <property type="evidence" value="ECO:0007669"/>
    <property type="project" value="UniProtKB-UniRule"/>
</dbReference>
<keyword evidence="6 7" id="KW-0961">Cell wall biogenesis/degradation</keyword>
<evidence type="ECO:0000256" key="4">
    <source>
        <dbReference type="ARBA" id="ARBA00022984"/>
    </source>
</evidence>
<dbReference type="Proteomes" id="UP000001556">
    <property type="component" value="Chromosome"/>
</dbReference>
<evidence type="ECO:0000256" key="6">
    <source>
        <dbReference type="ARBA" id="ARBA00023316"/>
    </source>
</evidence>
<dbReference type="STRING" id="349161.Dred_1240"/>
<keyword evidence="4 7" id="KW-0573">Peptidoglycan synthesis</keyword>
<gene>
    <name evidence="7" type="primary">murI</name>
    <name evidence="8" type="ordered locus">Dred_1240</name>
</gene>
<feature type="binding site" evidence="7">
    <location>
        <begin position="57"/>
        <end position="58"/>
    </location>
    <ligand>
        <name>substrate</name>
    </ligand>
</feature>
<dbReference type="Pfam" id="PF01177">
    <property type="entry name" value="Asp_Glu_race"/>
    <property type="match status" value="1"/>
</dbReference>
<dbReference type="HOGENOM" id="CLU_052344_1_0_9"/>
<dbReference type="InterPro" id="IPR015942">
    <property type="entry name" value="Asp/Glu/hydantoin_racemase"/>
</dbReference>
<evidence type="ECO:0000256" key="5">
    <source>
        <dbReference type="ARBA" id="ARBA00023235"/>
    </source>
</evidence>
<dbReference type="GO" id="GO:0071555">
    <property type="term" value="P:cell wall organization"/>
    <property type="evidence" value="ECO:0007669"/>
    <property type="project" value="UniProtKB-KW"/>
</dbReference>
<evidence type="ECO:0000313" key="9">
    <source>
        <dbReference type="Proteomes" id="UP000001556"/>
    </source>
</evidence>
<dbReference type="InterPro" id="IPR033134">
    <property type="entry name" value="Asp/Glu_racemase_AS_2"/>
</dbReference>
<feature type="active site" description="Proton donor/acceptor" evidence="7">
    <location>
        <position position="198"/>
    </location>
</feature>
<dbReference type="EMBL" id="CP000612">
    <property type="protein sequence ID" value="ABO49774.1"/>
    <property type="molecule type" value="Genomic_DNA"/>
</dbReference>
<keyword evidence="9" id="KW-1185">Reference proteome</keyword>
<dbReference type="GO" id="GO:0008360">
    <property type="term" value="P:regulation of cell shape"/>
    <property type="evidence" value="ECO:0007669"/>
    <property type="project" value="UniProtKB-KW"/>
</dbReference>
<dbReference type="InterPro" id="IPR004391">
    <property type="entry name" value="Glu_race"/>
</dbReference>
<name>A4J3X1_DESRM</name>
<dbReference type="SUPFAM" id="SSF53681">
    <property type="entry name" value="Aspartate/glutamate racemase"/>
    <property type="match status" value="2"/>
</dbReference>
<keyword evidence="5 7" id="KW-0413">Isomerase</keyword>
<evidence type="ECO:0000256" key="3">
    <source>
        <dbReference type="ARBA" id="ARBA00022960"/>
    </source>
</evidence>
<dbReference type="UniPathway" id="UPA00219"/>
<dbReference type="KEGG" id="drm:Dred_1240"/>
<evidence type="ECO:0000313" key="8">
    <source>
        <dbReference type="EMBL" id="ABO49774.1"/>
    </source>
</evidence>
<evidence type="ECO:0000256" key="2">
    <source>
        <dbReference type="ARBA" id="ARBA00013090"/>
    </source>
</evidence>
<organism evidence="8 9">
    <name type="scientific">Desulforamulus reducens (strain ATCC BAA-1160 / DSM 100696 / MI-1)</name>
    <name type="common">Desulfotomaculum reducens</name>
    <dbReference type="NCBI Taxonomy" id="349161"/>
    <lineage>
        <taxon>Bacteria</taxon>
        <taxon>Bacillati</taxon>
        <taxon>Bacillota</taxon>
        <taxon>Clostridia</taxon>
        <taxon>Eubacteriales</taxon>
        <taxon>Peptococcaceae</taxon>
        <taxon>Desulforamulus</taxon>
    </lineage>
</organism>
<keyword evidence="3 7" id="KW-0133">Cell shape</keyword>
<reference evidence="8 9" key="1">
    <citation type="submission" date="2007-03" db="EMBL/GenBank/DDBJ databases">
        <title>Complete sequence of Desulfotomaculum reducens MI-1.</title>
        <authorList>
            <consortium name="US DOE Joint Genome Institute"/>
            <person name="Copeland A."/>
            <person name="Lucas S."/>
            <person name="Lapidus A."/>
            <person name="Barry K."/>
            <person name="Detter J.C."/>
            <person name="Glavina del Rio T."/>
            <person name="Hammon N."/>
            <person name="Israni S."/>
            <person name="Dalin E."/>
            <person name="Tice H."/>
            <person name="Pitluck S."/>
            <person name="Sims D."/>
            <person name="Brettin T."/>
            <person name="Bruce D."/>
            <person name="Han C."/>
            <person name="Tapia R."/>
            <person name="Schmutz J."/>
            <person name="Larimer F."/>
            <person name="Land M."/>
            <person name="Hauser L."/>
            <person name="Kyrpides N."/>
            <person name="Kim E."/>
            <person name="Tebo B.M."/>
            <person name="Richardson P."/>
        </authorList>
    </citation>
    <scope>NUCLEOTIDE SEQUENCE [LARGE SCALE GENOMIC DNA]</scope>
    <source>
        <strain evidence="8 9">MI-1</strain>
    </source>
</reference>
<comment type="pathway">
    <text evidence="7">Cell wall biogenesis; peptidoglycan biosynthesis.</text>
</comment>
<dbReference type="Gene3D" id="3.40.50.1860">
    <property type="match status" value="2"/>
</dbReference>
<comment type="catalytic activity">
    <reaction evidence="1 7">
        <text>L-glutamate = D-glutamate</text>
        <dbReference type="Rhea" id="RHEA:12813"/>
        <dbReference type="ChEBI" id="CHEBI:29985"/>
        <dbReference type="ChEBI" id="CHEBI:29986"/>
        <dbReference type="EC" id="5.1.1.3"/>
    </reaction>
</comment>
<proteinExistence type="inferred from homology"/>
<dbReference type="NCBIfam" id="TIGR00067">
    <property type="entry name" value="glut_race"/>
    <property type="match status" value="1"/>
</dbReference>
<feature type="binding site" evidence="7">
    <location>
        <begin position="25"/>
        <end position="26"/>
    </location>
    <ligand>
        <name>substrate</name>
    </ligand>
</feature>
<dbReference type="PANTHER" id="PTHR21198">
    <property type="entry name" value="GLUTAMATE RACEMASE"/>
    <property type="match status" value="1"/>
</dbReference>
<dbReference type="HAMAP" id="MF_00258">
    <property type="entry name" value="Glu_racemase"/>
    <property type="match status" value="1"/>
</dbReference>
<dbReference type="PROSITE" id="PS00924">
    <property type="entry name" value="ASP_GLU_RACEMASE_2"/>
    <property type="match status" value="1"/>
</dbReference>
<dbReference type="PROSITE" id="PS00923">
    <property type="entry name" value="ASP_GLU_RACEMASE_1"/>
    <property type="match status" value="1"/>
</dbReference>
<dbReference type="InterPro" id="IPR018187">
    <property type="entry name" value="Asp/Glu_racemase_AS_1"/>
</dbReference>
<accession>A4J3X1</accession>
<dbReference type="EC" id="5.1.1.3" evidence="2 7"/>
<feature type="binding site" evidence="7">
    <location>
        <begin position="199"/>
        <end position="200"/>
    </location>
    <ligand>
        <name>substrate</name>
    </ligand>
</feature>
<dbReference type="InterPro" id="IPR001920">
    <property type="entry name" value="Asp/Glu_race"/>
</dbReference>
<protein>
    <recommendedName>
        <fullName evidence="2 7">Glutamate racemase</fullName>
        <ecNumber evidence="2 7">5.1.1.3</ecNumber>
    </recommendedName>
</protein>
<comment type="similarity">
    <text evidence="7">Belongs to the aspartate/glutamate racemases family.</text>
</comment>